<proteinExistence type="predicted"/>
<organism evidence="2 3">
    <name type="scientific">Podospora australis</name>
    <dbReference type="NCBI Taxonomy" id="1536484"/>
    <lineage>
        <taxon>Eukaryota</taxon>
        <taxon>Fungi</taxon>
        <taxon>Dikarya</taxon>
        <taxon>Ascomycota</taxon>
        <taxon>Pezizomycotina</taxon>
        <taxon>Sordariomycetes</taxon>
        <taxon>Sordariomycetidae</taxon>
        <taxon>Sordariales</taxon>
        <taxon>Podosporaceae</taxon>
        <taxon>Podospora</taxon>
    </lineage>
</organism>
<dbReference type="Proteomes" id="UP001302126">
    <property type="component" value="Unassembled WGS sequence"/>
</dbReference>
<feature type="region of interest" description="Disordered" evidence="1">
    <location>
        <begin position="1"/>
        <end position="20"/>
    </location>
</feature>
<evidence type="ECO:0000256" key="1">
    <source>
        <dbReference type="SAM" id="MobiDB-lite"/>
    </source>
</evidence>
<name>A0AAN6WN71_9PEZI</name>
<reference evidence="2" key="2">
    <citation type="submission" date="2023-05" db="EMBL/GenBank/DDBJ databases">
        <authorList>
            <consortium name="Lawrence Berkeley National Laboratory"/>
            <person name="Steindorff A."/>
            <person name="Hensen N."/>
            <person name="Bonometti L."/>
            <person name="Westerberg I."/>
            <person name="Brannstrom I.O."/>
            <person name="Guillou S."/>
            <person name="Cros-Aarteil S."/>
            <person name="Calhoun S."/>
            <person name="Haridas S."/>
            <person name="Kuo A."/>
            <person name="Mondo S."/>
            <person name="Pangilinan J."/>
            <person name="Riley R."/>
            <person name="Labutti K."/>
            <person name="Andreopoulos B."/>
            <person name="Lipzen A."/>
            <person name="Chen C."/>
            <person name="Yanf M."/>
            <person name="Daum C."/>
            <person name="Ng V."/>
            <person name="Clum A."/>
            <person name="Ohm R."/>
            <person name="Martin F."/>
            <person name="Silar P."/>
            <person name="Natvig D."/>
            <person name="Lalanne C."/>
            <person name="Gautier V."/>
            <person name="Ament-Velasquez S.L."/>
            <person name="Kruys A."/>
            <person name="Hutchinson M.I."/>
            <person name="Powell A.J."/>
            <person name="Barry K."/>
            <person name="Miller A.N."/>
            <person name="Grigoriev I.V."/>
            <person name="Debuchy R."/>
            <person name="Gladieux P."/>
            <person name="Thoren M.H."/>
            <person name="Johannesson H."/>
        </authorList>
    </citation>
    <scope>NUCLEOTIDE SEQUENCE</scope>
    <source>
        <strain evidence="2">PSN309</strain>
    </source>
</reference>
<protein>
    <submittedName>
        <fullName evidence="2">Uncharacterized protein</fullName>
    </submittedName>
</protein>
<evidence type="ECO:0000313" key="2">
    <source>
        <dbReference type="EMBL" id="KAK4184919.1"/>
    </source>
</evidence>
<dbReference type="AlphaFoldDB" id="A0AAN6WN71"/>
<feature type="compositionally biased region" description="Basic and acidic residues" evidence="1">
    <location>
        <begin position="8"/>
        <end position="17"/>
    </location>
</feature>
<gene>
    <name evidence="2" type="ORF">QBC35DRAFT_466043</name>
</gene>
<sequence>MQKIPVPDAKDVKDINNNHDSLPSNIPFQFSLPRAQLNIQAPPPLPDAPRRLPITTSNIVRPRPTSPTREARLLAQHLHHNHHNHHKEKLATDHFRPKDNAFRLAVPTLEIGVYPVRSATREFVPTNRDIPVDLVFSLRPPGGKPINYIYALTKILVAVPYGTMPERDDDPKKRIPLLTATADPPVPTMLSNMRLNVLRRWGQPDEEGLADHVVFELIPRQQPGMPFAMLDDASFRLPRAQIARYDGEKTRYAYVKVLYEVDQKPPRANFSDGKRVPIRAE</sequence>
<dbReference type="EMBL" id="MU864469">
    <property type="protein sequence ID" value="KAK4184919.1"/>
    <property type="molecule type" value="Genomic_DNA"/>
</dbReference>
<accession>A0AAN6WN71</accession>
<comment type="caution">
    <text evidence="2">The sequence shown here is derived from an EMBL/GenBank/DDBJ whole genome shotgun (WGS) entry which is preliminary data.</text>
</comment>
<keyword evidence="3" id="KW-1185">Reference proteome</keyword>
<evidence type="ECO:0000313" key="3">
    <source>
        <dbReference type="Proteomes" id="UP001302126"/>
    </source>
</evidence>
<reference evidence="2" key="1">
    <citation type="journal article" date="2023" name="Mol. Phylogenet. Evol.">
        <title>Genome-scale phylogeny and comparative genomics of the fungal order Sordariales.</title>
        <authorList>
            <person name="Hensen N."/>
            <person name="Bonometti L."/>
            <person name="Westerberg I."/>
            <person name="Brannstrom I.O."/>
            <person name="Guillou S."/>
            <person name="Cros-Aarteil S."/>
            <person name="Calhoun S."/>
            <person name="Haridas S."/>
            <person name="Kuo A."/>
            <person name="Mondo S."/>
            <person name="Pangilinan J."/>
            <person name="Riley R."/>
            <person name="LaButti K."/>
            <person name="Andreopoulos B."/>
            <person name="Lipzen A."/>
            <person name="Chen C."/>
            <person name="Yan M."/>
            <person name="Daum C."/>
            <person name="Ng V."/>
            <person name="Clum A."/>
            <person name="Steindorff A."/>
            <person name="Ohm R.A."/>
            <person name="Martin F."/>
            <person name="Silar P."/>
            <person name="Natvig D.O."/>
            <person name="Lalanne C."/>
            <person name="Gautier V."/>
            <person name="Ament-Velasquez S.L."/>
            <person name="Kruys A."/>
            <person name="Hutchinson M.I."/>
            <person name="Powell A.J."/>
            <person name="Barry K."/>
            <person name="Miller A.N."/>
            <person name="Grigoriev I.V."/>
            <person name="Debuchy R."/>
            <person name="Gladieux P."/>
            <person name="Hiltunen Thoren M."/>
            <person name="Johannesson H."/>
        </authorList>
    </citation>
    <scope>NUCLEOTIDE SEQUENCE</scope>
    <source>
        <strain evidence="2">PSN309</strain>
    </source>
</reference>